<keyword evidence="3" id="KW-1185">Reference proteome</keyword>
<reference evidence="1" key="1">
    <citation type="submission" date="2009-11" db="EMBL/GenBank/DDBJ databases">
        <authorList>
            <consortium name="The Broad Institute Genome Sequencing Platform"/>
            <person name="Ward D."/>
            <person name="Feldgarden M."/>
            <person name="Earl A."/>
            <person name="Young S.K."/>
            <person name="Zeng Q."/>
            <person name="Koehrsen M."/>
            <person name="Alvarado L."/>
            <person name="Berlin A."/>
            <person name="Bochicchio J."/>
            <person name="Borenstein D."/>
            <person name="Chapman S.B."/>
            <person name="Chen Z."/>
            <person name="Engels R."/>
            <person name="Freedman E."/>
            <person name="Gellesch M."/>
            <person name="Goldberg J."/>
            <person name="Griggs A."/>
            <person name="Gujja S."/>
            <person name="Heilman E."/>
            <person name="Heiman D."/>
            <person name="Hepburn T."/>
            <person name="Howarth C."/>
            <person name="Jen D."/>
            <person name="Larson L."/>
            <person name="Lewis B."/>
            <person name="Mehta T."/>
            <person name="Park D."/>
            <person name="Pearson M."/>
            <person name="Roberts A."/>
            <person name="Saif S."/>
            <person name="Shea T."/>
            <person name="Shenoy N."/>
            <person name="Sisk P."/>
            <person name="Stolte C."/>
            <person name="Sykes S."/>
            <person name="Thomson T."/>
            <person name="Walk T."/>
            <person name="White J."/>
            <person name="Yandava C."/>
            <person name="Izard J."/>
            <person name="Baranova O.V."/>
            <person name="Blanton J.M."/>
            <person name="Tanner A.C."/>
            <person name="Dewhirst F.E."/>
            <person name="Haas B."/>
            <person name="Nusbaum C."/>
            <person name="Birren B."/>
        </authorList>
    </citation>
    <scope>NUCLEOTIDE SEQUENCE [LARGE SCALE GENOMIC DNA]</scope>
    <source>
        <strain evidence="1">1-1 BBBD Race 1</strain>
    </source>
</reference>
<dbReference type="Proteomes" id="UP000005240">
    <property type="component" value="Unassembled WGS sequence"/>
</dbReference>
<accession>A0A180GMM9</accession>
<proteinExistence type="predicted"/>
<gene>
    <name evidence="1" type="ORF">PTTG_27198</name>
</gene>
<reference evidence="2 3" key="3">
    <citation type="journal article" date="2017" name="G3 (Bethesda)">
        <title>Comparative analysis highlights variable genome content of wheat rusts and divergence of the mating loci.</title>
        <authorList>
            <person name="Cuomo C.A."/>
            <person name="Bakkeren G."/>
            <person name="Khalil H.B."/>
            <person name="Panwar V."/>
            <person name="Joly D."/>
            <person name="Linning R."/>
            <person name="Sakthikumar S."/>
            <person name="Song X."/>
            <person name="Adiconis X."/>
            <person name="Fan L."/>
            <person name="Goldberg J.M."/>
            <person name="Levin J.Z."/>
            <person name="Young S."/>
            <person name="Zeng Q."/>
            <person name="Anikster Y."/>
            <person name="Bruce M."/>
            <person name="Wang M."/>
            <person name="Yin C."/>
            <person name="McCallum B."/>
            <person name="Szabo L.J."/>
            <person name="Hulbert S."/>
            <person name="Chen X."/>
            <person name="Fellers J.P."/>
        </authorList>
    </citation>
    <scope>NUCLEOTIDE SEQUENCE</scope>
    <source>
        <strain evidence="2">isolate 1-1 / race 1 (BBBD)</strain>
        <strain evidence="3">Isolate 1-1 / race 1 (BBBD)</strain>
    </source>
</reference>
<evidence type="ECO:0000313" key="3">
    <source>
        <dbReference type="Proteomes" id="UP000005240"/>
    </source>
</evidence>
<reference evidence="2" key="4">
    <citation type="submission" date="2025-05" db="UniProtKB">
        <authorList>
            <consortium name="EnsemblFungi"/>
        </authorList>
    </citation>
    <scope>IDENTIFICATION</scope>
    <source>
        <strain evidence="2">isolate 1-1 / race 1 (BBBD)</strain>
    </source>
</reference>
<dbReference type="EnsemblFungi" id="PTTG_27198-t43_1">
    <property type="protein sequence ID" value="PTTG_27198-t43_1-p1"/>
    <property type="gene ID" value="PTTG_27198"/>
</dbReference>
<sequence>MLPTNNPDMDLEIGVRNPGEIADCNSSWHSKMQSSEADTFRKRARDPYYPIPILESSGIYFPDVYNNRKIPGPEPTSSLGTSSAVGEKGIQNVNNAHRTSNPLLKELIIFKGLGAPQQSLYQSPPALKFPTKPRSLRTRLSHWKTRSKSIKGRQKMKKIWLATLDDKPEGVTHTENQTGKQKSNPSLRFKAKPIFKKLQPQAAKDNAKLSYLFVQAKKLNRNLKANNVKAAEALQLNIENNRIALQTAYQVQKSKKYIVALTELLQQTNLELEEEHISIYPLDC</sequence>
<dbReference type="VEuPathDB" id="FungiDB:PTTG_27198"/>
<protein>
    <submittedName>
        <fullName evidence="1 2">Uncharacterized protein</fullName>
    </submittedName>
</protein>
<evidence type="ECO:0000313" key="1">
    <source>
        <dbReference type="EMBL" id="OAV93728.1"/>
    </source>
</evidence>
<dbReference type="EMBL" id="ADAS02000047">
    <property type="protein sequence ID" value="OAV93728.1"/>
    <property type="molecule type" value="Genomic_DNA"/>
</dbReference>
<organism evidence="1">
    <name type="scientific">Puccinia triticina (isolate 1-1 / race 1 (BBBD))</name>
    <name type="common">Brown leaf rust fungus</name>
    <dbReference type="NCBI Taxonomy" id="630390"/>
    <lineage>
        <taxon>Eukaryota</taxon>
        <taxon>Fungi</taxon>
        <taxon>Dikarya</taxon>
        <taxon>Basidiomycota</taxon>
        <taxon>Pucciniomycotina</taxon>
        <taxon>Pucciniomycetes</taxon>
        <taxon>Pucciniales</taxon>
        <taxon>Pucciniaceae</taxon>
        <taxon>Puccinia</taxon>
    </lineage>
</organism>
<name>A0A180GMM9_PUCT1</name>
<dbReference type="AlphaFoldDB" id="A0A180GMM9"/>
<evidence type="ECO:0000313" key="2">
    <source>
        <dbReference type="EnsemblFungi" id="PTTG_27198-t43_1-p1"/>
    </source>
</evidence>
<reference evidence="1" key="2">
    <citation type="submission" date="2016-05" db="EMBL/GenBank/DDBJ databases">
        <title>Comparative analysis highlights variable genome content of wheat rusts and divergence of the mating loci.</title>
        <authorList>
            <person name="Cuomo C.A."/>
            <person name="Bakkeren G."/>
            <person name="Szabo L."/>
            <person name="Khalil H."/>
            <person name="Joly D."/>
            <person name="Goldberg J."/>
            <person name="Young S."/>
            <person name="Zeng Q."/>
            <person name="Fellers J."/>
        </authorList>
    </citation>
    <scope>NUCLEOTIDE SEQUENCE [LARGE SCALE GENOMIC DNA]</scope>
    <source>
        <strain evidence="1">1-1 BBBD Race 1</strain>
    </source>
</reference>